<dbReference type="PANTHER" id="PTHR13166:SF7">
    <property type="entry name" value="LYR MOTIF-CONTAINING PROTEIN 4"/>
    <property type="match status" value="1"/>
</dbReference>
<dbReference type="InterPro" id="IPR006721">
    <property type="entry name" value="ATP_synth_F1_esu_mt"/>
</dbReference>
<dbReference type="Gene3D" id="1.10.1620.20">
    <property type="entry name" value="ATP synthase, F1 complex, epsilon subunit superfamily, mitochondrial"/>
    <property type="match status" value="1"/>
</dbReference>
<evidence type="ECO:0000313" key="5">
    <source>
        <dbReference type="Proteomes" id="UP001139887"/>
    </source>
</evidence>
<dbReference type="InterPro" id="IPR008011">
    <property type="entry name" value="Complex1_LYR_dom"/>
</dbReference>
<feature type="domain" description="Complex 1 LYR protein" evidence="3">
    <location>
        <begin position="52"/>
        <end position="102"/>
    </location>
</feature>
<comment type="caution">
    <text evidence="4">The sequence shown here is derived from an EMBL/GenBank/DDBJ whole genome shotgun (WGS) entry which is preliminary data.</text>
</comment>
<protein>
    <recommendedName>
        <fullName evidence="3">Complex 1 LYR protein domain-containing protein</fullName>
    </recommendedName>
</protein>
<dbReference type="Proteomes" id="UP001139887">
    <property type="component" value="Unassembled WGS sequence"/>
</dbReference>
<dbReference type="GO" id="GO:0046933">
    <property type="term" value="F:proton-transporting ATP synthase activity, rotational mechanism"/>
    <property type="evidence" value="ECO:0007669"/>
    <property type="project" value="InterPro"/>
</dbReference>
<comment type="similarity">
    <text evidence="1">Belongs to the eukaryotic ATPase epsilon family.</text>
</comment>
<dbReference type="EMBL" id="JANBUW010000165">
    <property type="protein sequence ID" value="KAJ2848481.1"/>
    <property type="molecule type" value="Genomic_DNA"/>
</dbReference>
<evidence type="ECO:0000256" key="2">
    <source>
        <dbReference type="ARBA" id="ARBA00009508"/>
    </source>
</evidence>
<dbReference type="InterPro" id="IPR036742">
    <property type="entry name" value="ATP_synth_F1_esu_sf_mt"/>
</dbReference>
<sequence length="139" mass="16538">MFAWRAAGMNYLQYSSIAARALRRVVKPELQNEIAKREGMHIKVAKWENGRKEILGLYRKSLRAAQQFETYNFRKYFYRRTRDRFRALKEEASEQQLAEAQTELQVMLRQGALNRMFAHNRTVIEADGRYARGARRYAE</sequence>
<dbReference type="PANTHER" id="PTHR13166">
    <property type="entry name" value="PROTEIN C6ORF149"/>
    <property type="match status" value="1"/>
</dbReference>
<dbReference type="GO" id="GO:0005743">
    <property type="term" value="C:mitochondrial inner membrane"/>
    <property type="evidence" value="ECO:0007669"/>
    <property type="project" value="InterPro"/>
</dbReference>
<organism evidence="4 5">
    <name type="scientific">Coemansia brasiliensis</name>
    <dbReference type="NCBI Taxonomy" id="2650707"/>
    <lineage>
        <taxon>Eukaryota</taxon>
        <taxon>Fungi</taxon>
        <taxon>Fungi incertae sedis</taxon>
        <taxon>Zoopagomycota</taxon>
        <taxon>Kickxellomycotina</taxon>
        <taxon>Kickxellomycetes</taxon>
        <taxon>Kickxellales</taxon>
        <taxon>Kickxellaceae</taxon>
        <taxon>Coemansia</taxon>
    </lineage>
</organism>
<dbReference type="Pfam" id="PF04627">
    <property type="entry name" value="ATP-synt_Eps"/>
    <property type="match status" value="1"/>
</dbReference>
<evidence type="ECO:0000313" key="4">
    <source>
        <dbReference type="EMBL" id="KAJ2848481.1"/>
    </source>
</evidence>
<name>A0A9W8I5N3_9FUNG</name>
<accession>A0A9W8I5N3</accession>
<evidence type="ECO:0000256" key="1">
    <source>
        <dbReference type="ARBA" id="ARBA00009502"/>
    </source>
</evidence>
<dbReference type="AlphaFoldDB" id="A0A9W8I5N3"/>
<dbReference type="OrthoDB" id="269124at2759"/>
<dbReference type="CDD" id="cd12153">
    <property type="entry name" value="F1-ATPase_epsilon"/>
    <property type="match status" value="1"/>
</dbReference>
<evidence type="ECO:0000259" key="3">
    <source>
        <dbReference type="Pfam" id="PF05347"/>
    </source>
</evidence>
<dbReference type="GO" id="GO:0045259">
    <property type="term" value="C:proton-transporting ATP synthase complex"/>
    <property type="evidence" value="ECO:0007669"/>
    <property type="project" value="InterPro"/>
</dbReference>
<comment type="similarity">
    <text evidence="2">Belongs to the complex I LYR family.</text>
</comment>
<dbReference type="CDD" id="cd20264">
    <property type="entry name" value="Complex1_LYR_LYRM4"/>
    <property type="match status" value="1"/>
</dbReference>
<dbReference type="GO" id="GO:0016226">
    <property type="term" value="P:iron-sulfur cluster assembly"/>
    <property type="evidence" value="ECO:0007669"/>
    <property type="project" value="InterPro"/>
</dbReference>
<dbReference type="InterPro" id="IPR051522">
    <property type="entry name" value="ISC_assembly_LYR"/>
</dbReference>
<dbReference type="SUPFAM" id="SSF48690">
    <property type="entry name" value="Epsilon subunit of mitochondrial F1F0-ATP synthase"/>
    <property type="match status" value="1"/>
</dbReference>
<gene>
    <name evidence="4" type="ORF">IWW36_003275</name>
</gene>
<dbReference type="Pfam" id="PF05347">
    <property type="entry name" value="Complex1_LYR"/>
    <property type="match status" value="1"/>
</dbReference>
<keyword evidence="5" id="KW-1185">Reference proteome</keyword>
<reference evidence="4" key="1">
    <citation type="submission" date="2022-07" db="EMBL/GenBank/DDBJ databases">
        <title>Phylogenomic reconstructions and comparative analyses of Kickxellomycotina fungi.</title>
        <authorList>
            <person name="Reynolds N.K."/>
            <person name="Stajich J.E."/>
            <person name="Barry K."/>
            <person name="Grigoriev I.V."/>
            <person name="Crous P."/>
            <person name="Smith M.E."/>
        </authorList>
    </citation>
    <scope>NUCLEOTIDE SEQUENCE</scope>
    <source>
        <strain evidence="4">NRRL 1566</strain>
    </source>
</reference>
<dbReference type="GO" id="GO:1990221">
    <property type="term" value="C:L-cysteine desulfurase complex"/>
    <property type="evidence" value="ECO:0007669"/>
    <property type="project" value="TreeGrafter"/>
</dbReference>
<dbReference type="InterPro" id="IPR045297">
    <property type="entry name" value="Complex1_LYR_LYRM4"/>
</dbReference>
<proteinExistence type="inferred from homology"/>